<dbReference type="InterPro" id="IPR000073">
    <property type="entry name" value="AB_hydrolase_1"/>
</dbReference>
<proteinExistence type="predicted"/>
<feature type="domain" description="AB hydrolase-1" evidence="1">
    <location>
        <begin position="37"/>
        <end position="104"/>
    </location>
</feature>
<evidence type="ECO:0000259" key="1">
    <source>
        <dbReference type="Pfam" id="PF00561"/>
    </source>
</evidence>
<dbReference type="AlphaFoldDB" id="A0A418WVZ6"/>
<comment type="caution">
    <text evidence="2">The sequence shown here is derived from an EMBL/GenBank/DDBJ whole genome shotgun (WGS) entry which is preliminary data.</text>
</comment>
<dbReference type="SUPFAM" id="SSF53474">
    <property type="entry name" value="alpha/beta-Hydrolases"/>
    <property type="match status" value="1"/>
</dbReference>
<organism evidence="2 3">
    <name type="scientific">Noviherbaspirillum cavernae</name>
    <dbReference type="NCBI Taxonomy" id="2320862"/>
    <lineage>
        <taxon>Bacteria</taxon>
        <taxon>Pseudomonadati</taxon>
        <taxon>Pseudomonadota</taxon>
        <taxon>Betaproteobacteria</taxon>
        <taxon>Burkholderiales</taxon>
        <taxon>Oxalobacteraceae</taxon>
        <taxon>Noviherbaspirillum</taxon>
    </lineage>
</organism>
<dbReference type="OrthoDB" id="556502at2"/>
<dbReference type="GO" id="GO:0016787">
    <property type="term" value="F:hydrolase activity"/>
    <property type="evidence" value="ECO:0007669"/>
    <property type="project" value="UniProtKB-KW"/>
</dbReference>
<keyword evidence="2" id="KW-0378">Hydrolase</keyword>
<dbReference type="Proteomes" id="UP000285190">
    <property type="component" value="Unassembled WGS sequence"/>
</dbReference>
<name>A0A418WVZ6_9BURK</name>
<evidence type="ECO:0000313" key="2">
    <source>
        <dbReference type="EMBL" id="RJF96827.1"/>
    </source>
</evidence>
<dbReference type="Gene3D" id="3.40.50.1820">
    <property type="entry name" value="alpha/beta hydrolase"/>
    <property type="match status" value="1"/>
</dbReference>
<dbReference type="Pfam" id="PF00561">
    <property type="entry name" value="Abhydrolase_1"/>
    <property type="match status" value="1"/>
</dbReference>
<dbReference type="InterPro" id="IPR029058">
    <property type="entry name" value="AB_hydrolase_fold"/>
</dbReference>
<evidence type="ECO:0000313" key="3">
    <source>
        <dbReference type="Proteomes" id="UP000285190"/>
    </source>
</evidence>
<protein>
    <submittedName>
        <fullName evidence="2">Alpha/beta hydrolase</fullName>
    </submittedName>
</protein>
<dbReference type="RefSeq" id="WP_119742964.1">
    <property type="nucleotide sequence ID" value="NZ_QYUN01000003.1"/>
</dbReference>
<sequence length="203" mass="22805">MHIVYIHGNGQTAESFNFIRSQITRFPEIVLEYDSTNGFYNNFQDMLVRLDGVRDIFFIAHSLGGIYALHLANAIPDRVLGAVTMSTPYGGSEAAEIVKYILPFNQLIRDIQPKSAPIMDAKKFTIRHPWINMVSLKGQSPLMVTPNDGVVTFDSMRQRQDIRLIDVESNHYEITQSLYAVEIIRQALADVENGVAPVVSAYA</sequence>
<gene>
    <name evidence="2" type="ORF">D3870_20815</name>
</gene>
<reference evidence="2 3" key="1">
    <citation type="submission" date="2018-09" db="EMBL/GenBank/DDBJ databases">
        <authorList>
            <person name="Zhu H."/>
        </authorList>
    </citation>
    <scope>NUCLEOTIDE SEQUENCE [LARGE SCALE GENOMIC DNA]</scope>
    <source>
        <strain evidence="2 3">K2R10-39</strain>
    </source>
</reference>
<dbReference type="EMBL" id="QYUN01000003">
    <property type="protein sequence ID" value="RJF96827.1"/>
    <property type="molecule type" value="Genomic_DNA"/>
</dbReference>
<accession>A0A418WVZ6</accession>
<keyword evidence="3" id="KW-1185">Reference proteome</keyword>